<sequence>MKSAPSLNEIFSIYVVHIIQKLHKKEIPSLKKVKILHFMPNVKGERIGCEKNIVKISVHEKVFFLRMRIQLKGMSFRMESGNIAFCNGEERRKGICRYCG</sequence>
<organism evidence="1 2">
    <name type="scientific">Bacillus cereus</name>
    <dbReference type="NCBI Taxonomy" id="1396"/>
    <lineage>
        <taxon>Bacteria</taxon>
        <taxon>Bacillati</taxon>
        <taxon>Bacillota</taxon>
        <taxon>Bacilli</taxon>
        <taxon>Bacillales</taxon>
        <taxon>Bacillaceae</taxon>
        <taxon>Bacillus</taxon>
        <taxon>Bacillus cereus group</taxon>
    </lineage>
</organism>
<gene>
    <name evidence="1" type="ORF">CN475_02350</name>
</gene>
<dbReference type="EMBL" id="NTXW01000004">
    <property type="protein sequence ID" value="PEQ92170.1"/>
    <property type="molecule type" value="Genomic_DNA"/>
</dbReference>
<protein>
    <submittedName>
        <fullName evidence="1">Uncharacterized protein</fullName>
    </submittedName>
</protein>
<dbReference type="Proteomes" id="UP000219869">
    <property type="component" value="Unassembled WGS sequence"/>
</dbReference>
<evidence type="ECO:0000313" key="1">
    <source>
        <dbReference type="EMBL" id="PEQ92170.1"/>
    </source>
</evidence>
<comment type="caution">
    <text evidence="1">The sequence shown here is derived from an EMBL/GenBank/DDBJ whole genome shotgun (WGS) entry which is preliminary data.</text>
</comment>
<accession>A0A9X6UQN2</accession>
<proteinExistence type="predicted"/>
<evidence type="ECO:0000313" key="2">
    <source>
        <dbReference type="Proteomes" id="UP000219869"/>
    </source>
</evidence>
<dbReference type="AlphaFoldDB" id="A0A9X6UQN2"/>
<name>A0A9X6UQN2_BACCE</name>
<reference evidence="1 2" key="1">
    <citation type="submission" date="2017-09" db="EMBL/GenBank/DDBJ databases">
        <title>Large-scale bioinformatics analysis of Bacillus genomes uncovers conserved roles of natural products in bacterial physiology.</title>
        <authorList>
            <consortium name="Agbiome Team Llc"/>
            <person name="Bleich R.M."/>
            <person name="Kirk G.J."/>
            <person name="Santa Maria K.C."/>
            <person name="Allen S.E."/>
            <person name="Farag S."/>
            <person name="Shank E.A."/>
            <person name="Bowers A."/>
        </authorList>
    </citation>
    <scope>NUCLEOTIDE SEQUENCE [LARGE SCALE GENOMIC DNA]</scope>
    <source>
        <strain evidence="1 2">AFS006334</strain>
    </source>
</reference>